<dbReference type="GO" id="GO:0016846">
    <property type="term" value="F:carbon-sulfur lyase activity"/>
    <property type="evidence" value="ECO:0007669"/>
    <property type="project" value="InterPro"/>
</dbReference>
<keyword evidence="6" id="KW-1185">Reference proteome</keyword>
<dbReference type="AlphaFoldDB" id="A0A192D267"/>
<dbReference type="KEGG" id="pns:A9D12_01545"/>
<dbReference type="GO" id="GO:0046872">
    <property type="term" value="F:metal ion binding"/>
    <property type="evidence" value="ECO:0007669"/>
    <property type="project" value="UniProtKB-KW"/>
</dbReference>
<dbReference type="Proteomes" id="UP000078263">
    <property type="component" value="Chromosome"/>
</dbReference>
<evidence type="ECO:0000256" key="3">
    <source>
        <dbReference type="ARBA" id="ARBA00022833"/>
    </source>
</evidence>
<dbReference type="EMBL" id="CP016033">
    <property type="protein sequence ID" value="ANK11839.1"/>
    <property type="molecule type" value="Genomic_DNA"/>
</dbReference>
<dbReference type="Gene3D" id="2.170.150.70">
    <property type="match status" value="1"/>
</dbReference>
<comment type="similarity">
    <text evidence="1">Belongs to the Gfa family.</text>
</comment>
<dbReference type="OrthoDB" id="9805575at2"/>
<dbReference type="SUPFAM" id="SSF51316">
    <property type="entry name" value="Mss4-like"/>
    <property type="match status" value="1"/>
</dbReference>
<evidence type="ECO:0000259" key="4">
    <source>
        <dbReference type="PROSITE" id="PS51891"/>
    </source>
</evidence>
<keyword evidence="2" id="KW-0479">Metal-binding</keyword>
<protein>
    <submittedName>
        <fullName evidence="5">Aldehyde-activating protein</fullName>
    </submittedName>
</protein>
<sequence length="137" mass="14568">MTVTCFCGSVSVSTARRPEFIHACNCDMCRKAGARWGYFDPAEVEINGPTACHSRRDKAEAGAEVHFCPACGSTTHFRMTAAAVARHGDVMAGVNMGLADAADLAGIELRYPDGKAWSGEGAFGYYRASRVIGAKTL</sequence>
<dbReference type="PROSITE" id="PS51891">
    <property type="entry name" value="CENP_V_GFA"/>
    <property type="match status" value="1"/>
</dbReference>
<keyword evidence="3" id="KW-0862">Zinc</keyword>
<dbReference type="InterPro" id="IPR006913">
    <property type="entry name" value="CENP-V/GFA"/>
</dbReference>
<proteinExistence type="inferred from homology"/>
<gene>
    <name evidence="5" type="ORF">A9D12_01545</name>
</gene>
<organism evidence="5 6">
    <name type="scientific">Erythrobacter neustonensis</name>
    <dbReference type="NCBI Taxonomy" id="1112"/>
    <lineage>
        <taxon>Bacteria</taxon>
        <taxon>Pseudomonadati</taxon>
        <taxon>Pseudomonadota</taxon>
        <taxon>Alphaproteobacteria</taxon>
        <taxon>Sphingomonadales</taxon>
        <taxon>Erythrobacteraceae</taxon>
        <taxon>Erythrobacter/Porphyrobacter group</taxon>
        <taxon>Erythrobacter</taxon>
    </lineage>
</organism>
<evidence type="ECO:0000256" key="1">
    <source>
        <dbReference type="ARBA" id="ARBA00005495"/>
    </source>
</evidence>
<accession>A0A192D267</accession>
<evidence type="ECO:0000313" key="5">
    <source>
        <dbReference type="EMBL" id="ANK11839.1"/>
    </source>
</evidence>
<name>A0A192D267_9SPHN</name>
<feature type="domain" description="CENP-V/GFA" evidence="4">
    <location>
        <begin position="1"/>
        <end position="118"/>
    </location>
</feature>
<dbReference type="STRING" id="1112.A9D12_01545"/>
<dbReference type="InterPro" id="IPR011057">
    <property type="entry name" value="Mss4-like_sf"/>
</dbReference>
<reference evidence="5 6" key="1">
    <citation type="submission" date="2016-05" db="EMBL/GenBank/DDBJ databases">
        <title>Compelete Genome Sequence of Bacteriochlorophyll-Synthesizing Bacterium Porphyrobacter neustonensis DSM 9434.</title>
        <authorList>
            <person name="Shi X.-L."/>
            <person name="Wu Y.-H."/>
            <person name="Cheng H."/>
            <person name="Xu L."/>
            <person name="Zhang X.-Q."/>
            <person name="Wang C.-S."/>
            <person name="Xu X.-W."/>
        </authorList>
    </citation>
    <scope>NUCLEOTIDE SEQUENCE [LARGE SCALE GENOMIC DNA]</scope>
    <source>
        <strain evidence="5 6">DSM 9434</strain>
    </source>
</reference>
<evidence type="ECO:0000313" key="6">
    <source>
        <dbReference type="Proteomes" id="UP000078263"/>
    </source>
</evidence>
<dbReference type="Pfam" id="PF04828">
    <property type="entry name" value="GFA"/>
    <property type="match status" value="1"/>
</dbReference>
<evidence type="ECO:0000256" key="2">
    <source>
        <dbReference type="ARBA" id="ARBA00022723"/>
    </source>
</evidence>